<dbReference type="Gene3D" id="1.20.120.520">
    <property type="entry name" value="nmb1532 protein domain like"/>
    <property type="match status" value="1"/>
</dbReference>
<dbReference type="Pfam" id="PF01814">
    <property type="entry name" value="Hemerythrin"/>
    <property type="match status" value="1"/>
</dbReference>
<gene>
    <name evidence="3" type="ORF">NMK_2639</name>
</gene>
<keyword evidence="4" id="KW-1185">Reference proteome</keyword>
<feature type="compositionally biased region" description="Basic and acidic residues" evidence="1">
    <location>
        <begin position="1"/>
        <end position="15"/>
    </location>
</feature>
<dbReference type="PANTHER" id="PTHR35585">
    <property type="entry name" value="HHE DOMAIN PROTEIN (AFU_ORTHOLOGUE AFUA_4G00730)"/>
    <property type="match status" value="1"/>
</dbReference>
<comment type="caution">
    <text evidence="3">The sequence shown here is derived from an EMBL/GenBank/DDBJ whole genome shotgun (WGS) entry which is preliminary data.</text>
</comment>
<dbReference type="AlphaFoldDB" id="A0A2R5FBW0"/>
<sequence length="210" mass="24108">MKDAMKDKDMKDKDQSAMQNTEMDSEEMEAQDAISLLTSDHERVQQLFQEFEEIKDDMEMEDEKADLVEQICMELTIHAQIEEEIFYPAMRGAIEEQDIIDEADVEHDTAKYLISQLESMKPGDDHYDAKVCVLGDVVNHHIQEEQDEMFSKAQDADIDLDELGQQLMERKQELMHGEESGESKSKPKSRSAGGKKKESKSSSHRSNAHH</sequence>
<name>A0A2R5FBW0_9PROT</name>
<evidence type="ECO:0000256" key="1">
    <source>
        <dbReference type="SAM" id="MobiDB-lite"/>
    </source>
</evidence>
<feature type="region of interest" description="Disordered" evidence="1">
    <location>
        <begin position="161"/>
        <end position="210"/>
    </location>
</feature>
<reference evidence="3 4" key="1">
    <citation type="journal article" date="2018" name="Environ. Microbiol.">
        <title>Isolation and genomic characterization of Novimethylophilus kurashikiensis gen. nov. sp. nov., a new lanthanide-dependent methylotrophic species of Methylophilaceae.</title>
        <authorList>
            <person name="Lv H."/>
            <person name="Sahin N."/>
            <person name="Tani A."/>
        </authorList>
    </citation>
    <scope>NUCLEOTIDE SEQUENCE [LARGE SCALE GENOMIC DNA]</scope>
    <source>
        <strain evidence="3 4">La2-4</strain>
    </source>
</reference>
<evidence type="ECO:0000259" key="2">
    <source>
        <dbReference type="Pfam" id="PF01814"/>
    </source>
</evidence>
<feature type="compositionally biased region" description="Basic and acidic residues" evidence="1">
    <location>
        <begin position="168"/>
        <end position="185"/>
    </location>
</feature>
<evidence type="ECO:0000313" key="4">
    <source>
        <dbReference type="Proteomes" id="UP000245081"/>
    </source>
</evidence>
<dbReference type="InterPro" id="IPR012312">
    <property type="entry name" value="Hemerythrin-like"/>
</dbReference>
<proteinExistence type="predicted"/>
<dbReference type="PANTHER" id="PTHR35585:SF1">
    <property type="entry name" value="HHE DOMAIN PROTEIN (AFU_ORTHOLOGUE AFUA_4G00730)"/>
    <property type="match status" value="1"/>
</dbReference>
<feature type="domain" description="Hemerythrin-like" evidence="2">
    <location>
        <begin position="33"/>
        <end position="152"/>
    </location>
</feature>
<dbReference type="EMBL" id="BDOQ01000013">
    <property type="protein sequence ID" value="GBG15038.1"/>
    <property type="molecule type" value="Genomic_DNA"/>
</dbReference>
<protein>
    <submittedName>
        <fullName evidence="3">Hemerythrin</fullName>
    </submittedName>
</protein>
<accession>A0A2R5FBW0</accession>
<organism evidence="3 4">
    <name type="scientific">Novimethylophilus kurashikiensis</name>
    <dbReference type="NCBI Taxonomy" id="1825523"/>
    <lineage>
        <taxon>Bacteria</taxon>
        <taxon>Pseudomonadati</taxon>
        <taxon>Pseudomonadota</taxon>
        <taxon>Betaproteobacteria</taxon>
        <taxon>Nitrosomonadales</taxon>
        <taxon>Methylophilaceae</taxon>
        <taxon>Novimethylophilus</taxon>
    </lineage>
</organism>
<dbReference type="Proteomes" id="UP000245081">
    <property type="component" value="Unassembled WGS sequence"/>
</dbReference>
<dbReference type="RefSeq" id="WP_227871487.1">
    <property type="nucleotide sequence ID" value="NZ_BDOQ01000013.1"/>
</dbReference>
<feature type="region of interest" description="Disordered" evidence="1">
    <location>
        <begin position="1"/>
        <end position="36"/>
    </location>
</feature>
<evidence type="ECO:0000313" key="3">
    <source>
        <dbReference type="EMBL" id="GBG15038.1"/>
    </source>
</evidence>
<dbReference type="CDD" id="cd12108">
    <property type="entry name" value="Hr-like"/>
    <property type="match status" value="1"/>
</dbReference>